<reference evidence="5" key="1">
    <citation type="submission" date="2021-12" db="EMBL/GenBank/DDBJ databases">
        <authorList>
            <person name="King R."/>
        </authorList>
    </citation>
    <scope>NUCLEOTIDE SEQUENCE</scope>
</reference>
<feature type="region of interest" description="Disordered" evidence="3">
    <location>
        <begin position="29"/>
        <end position="50"/>
    </location>
</feature>
<evidence type="ECO:0000313" key="6">
    <source>
        <dbReference type="Proteomes" id="UP001153714"/>
    </source>
</evidence>
<dbReference type="InterPro" id="IPR006888">
    <property type="entry name" value="XLR/SYCP3/FAM9_dom"/>
</dbReference>
<dbReference type="GO" id="GO:0007286">
    <property type="term" value="P:spermatid development"/>
    <property type="evidence" value="ECO:0007669"/>
    <property type="project" value="TreeGrafter"/>
</dbReference>
<dbReference type="GO" id="GO:0051321">
    <property type="term" value="P:meiotic cell cycle"/>
    <property type="evidence" value="ECO:0007669"/>
    <property type="project" value="TreeGrafter"/>
</dbReference>
<dbReference type="GO" id="GO:0000795">
    <property type="term" value="C:synaptonemal complex"/>
    <property type="evidence" value="ECO:0007669"/>
    <property type="project" value="TreeGrafter"/>
</dbReference>
<evidence type="ECO:0000256" key="1">
    <source>
        <dbReference type="ARBA" id="ARBA00010283"/>
    </source>
</evidence>
<name>A0A9N9QYG1_9NEOP</name>
<comment type="similarity">
    <text evidence="1">Belongs to the XLR/SYCP3 family.</text>
</comment>
<proteinExistence type="inferred from homology"/>
<evidence type="ECO:0000313" key="5">
    <source>
        <dbReference type="EMBL" id="CAG9786069.1"/>
    </source>
</evidence>
<organism evidence="5 6">
    <name type="scientific">Diatraea saccharalis</name>
    <name type="common">sugarcane borer</name>
    <dbReference type="NCBI Taxonomy" id="40085"/>
    <lineage>
        <taxon>Eukaryota</taxon>
        <taxon>Metazoa</taxon>
        <taxon>Ecdysozoa</taxon>
        <taxon>Arthropoda</taxon>
        <taxon>Hexapoda</taxon>
        <taxon>Insecta</taxon>
        <taxon>Pterygota</taxon>
        <taxon>Neoptera</taxon>
        <taxon>Endopterygota</taxon>
        <taxon>Lepidoptera</taxon>
        <taxon>Glossata</taxon>
        <taxon>Ditrysia</taxon>
        <taxon>Pyraloidea</taxon>
        <taxon>Crambidae</taxon>
        <taxon>Crambinae</taxon>
        <taxon>Diatraea</taxon>
    </lineage>
</organism>
<evidence type="ECO:0000256" key="2">
    <source>
        <dbReference type="SAM" id="Coils"/>
    </source>
</evidence>
<keyword evidence="6" id="KW-1185">Reference proteome</keyword>
<feature type="domain" description="XLR/SYCP3/FAM9" evidence="4">
    <location>
        <begin position="62"/>
        <end position="188"/>
    </location>
</feature>
<dbReference type="PANTHER" id="PTHR19368:SF15">
    <property type="entry name" value="XLR_SYCP3_FAM9 DOMAIN-CONTAINING PROTEIN"/>
    <property type="match status" value="1"/>
</dbReference>
<dbReference type="AlphaFoldDB" id="A0A9N9QYG1"/>
<feature type="coiled-coil region" evidence="2">
    <location>
        <begin position="100"/>
        <end position="195"/>
    </location>
</feature>
<gene>
    <name evidence="5" type="ORF">DIATSA_LOCUS4051</name>
</gene>
<dbReference type="PANTHER" id="PTHR19368">
    <property type="entry name" value="XLR/SCP3/FAM9"/>
    <property type="match status" value="1"/>
</dbReference>
<reference evidence="5" key="2">
    <citation type="submission" date="2022-10" db="EMBL/GenBank/DDBJ databases">
        <authorList>
            <consortium name="ENA_rothamsted_submissions"/>
            <consortium name="culmorum"/>
            <person name="King R."/>
        </authorList>
    </citation>
    <scope>NUCLEOTIDE SEQUENCE</scope>
</reference>
<dbReference type="Proteomes" id="UP001153714">
    <property type="component" value="Chromosome 15"/>
</dbReference>
<evidence type="ECO:0000259" key="4">
    <source>
        <dbReference type="Pfam" id="PF04803"/>
    </source>
</evidence>
<protein>
    <recommendedName>
        <fullName evidence="4">XLR/SYCP3/FAM9 domain-containing protein</fullName>
    </recommendedName>
</protein>
<dbReference type="Pfam" id="PF04803">
    <property type="entry name" value="Cor1"/>
    <property type="match status" value="1"/>
</dbReference>
<accession>A0A9N9QYG1</accession>
<dbReference type="OrthoDB" id="10012356at2759"/>
<sequence>MSNLKKTAKTSKFVSGEIKDFINESQFIKESPKSKKMQKRQKNDTSEEEDIAKLIGHYQTTVKKRKADTNLETCKESRQKLLDVMGHQLEARKQGNEGLLHSLSEILTQLEADYNAMKENEQKLEHLTAALIKCIQQSTIAHKQKLKALKEIHTSFKKECEEMENDHRAETDKLADELEEDIKKLQQKLISETKRSGWETLRRTIFQAMQNDF</sequence>
<dbReference type="InterPro" id="IPR051443">
    <property type="entry name" value="XLR/SYCP3"/>
</dbReference>
<keyword evidence="2" id="KW-0175">Coiled coil</keyword>
<evidence type="ECO:0000256" key="3">
    <source>
        <dbReference type="SAM" id="MobiDB-lite"/>
    </source>
</evidence>
<dbReference type="EMBL" id="OU893346">
    <property type="protein sequence ID" value="CAG9786069.1"/>
    <property type="molecule type" value="Genomic_DNA"/>
</dbReference>